<evidence type="ECO:0000256" key="2">
    <source>
        <dbReference type="SAM" id="MobiDB-lite"/>
    </source>
</evidence>
<accession>A0A448YYC7</accession>
<keyword evidence="1" id="KW-0560">Oxidoreductase</keyword>
<dbReference type="GO" id="GO:0016491">
    <property type="term" value="F:oxidoreductase activity"/>
    <property type="evidence" value="ECO:0007669"/>
    <property type="project" value="UniProtKB-KW"/>
</dbReference>
<evidence type="ECO:0000313" key="5">
    <source>
        <dbReference type="Proteomes" id="UP000291116"/>
    </source>
</evidence>
<evidence type="ECO:0000313" key="4">
    <source>
        <dbReference type="EMBL" id="VEU34812.1"/>
    </source>
</evidence>
<dbReference type="InterPro" id="IPR027443">
    <property type="entry name" value="IPNS-like_sf"/>
</dbReference>
<comment type="similarity">
    <text evidence="1">Belongs to the iron/ascorbate-dependent oxidoreductase family.</text>
</comment>
<reference evidence="4 5" key="1">
    <citation type="submission" date="2019-01" db="EMBL/GenBank/DDBJ databases">
        <authorList>
            <person name="Ferrante I. M."/>
        </authorList>
    </citation>
    <scope>NUCLEOTIDE SEQUENCE [LARGE SCALE GENOMIC DNA]</scope>
    <source>
        <strain evidence="4 5">B856</strain>
    </source>
</reference>
<dbReference type="Pfam" id="PF03171">
    <property type="entry name" value="2OG-FeII_Oxy"/>
    <property type="match status" value="1"/>
</dbReference>
<gene>
    <name evidence="4" type="ORF">PSNMU_V1.4_AUG-EV-PASAV3_0015320</name>
</gene>
<organism evidence="4 5">
    <name type="scientific">Pseudo-nitzschia multistriata</name>
    <dbReference type="NCBI Taxonomy" id="183589"/>
    <lineage>
        <taxon>Eukaryota</taxon>
        <taxon>Sar</taxon>
        <taxon>Stramenopiles</taxon>
        <taxon>Ochrophyta</taxon>
        <taxon>Bacillariophyta</taxon>
        <taxon>Bacillariophyceae</taxon>
        <taxon>Bacillariophycidae</taxon>
        <taxon>Bacillariales</taxon>
        <taxon>Bacillariaceae</taxon>
        <taxon>Pseudo-nitzschia</taxon>
    </lineage>
</organism>
<evidence type="ECO:0000256" key="1">
    <source>
        <dbReference type="RuleBase" id="RU003682"/>
    </source>
</evidence>
<dbReference type="Proteomes" id="UP000291116">
    <property type="component" value="Unassembled WGS sequence"/>
</dbReference>
<keyword evidence="1" id="KW-0408">Iron</keyword>
<feature type="region of interest" description="Disordered" evidence="2">
    <location>
        <begin position="142"/>
        <end position="166"/>
    </location>
</feature>
<dbReference type="SUPFAM" id="SSF51197">
    <property type="entry name" value="Clavaminate synthase-like"/>
    <property type="match status" value="1"/>
</dbReference>
<dbReference type="GO" id="GO:0046872">
    <property type="term" value="F:metal ion binding"/>
    <property type="evidence" value="ECO:0007669"/>
    <property type="project" value="UniProtKB-KW"/>
</dbReference>
<evidence type="ECO:0000259" key="3">
    <source>
        <dbReference type="PROSITE" id="PS51471"/>
    </source>
</evidence>
<dbReference type="PROSITE" id="PS51471">
    <property type="entry name" value="FE2OG_OXY"/>
    <property type="match status" value="1"/>
</dbReference>
<dbReference type="InterPro" id="IPR044861">
    <property type="entry name" value="IPNS-like_FE2OG_OXY"/>
</dbReference>
<name>A0A448YYC7_9STRA</name>
<keyword evidence="1" id="KW-0479">Metal-binding</keyword>
<dbReference type="OrthoDB" id="288590at2759"/>
<dbReference type="InterPro" id="IPR050231">
    <property type="entry name" value="Iron_ascorbate_oxido_reductase"/>
</dbReference>
<dbReference type="AlphaFoldDB" id="A0A448YYC7"/>
<dbReference type="PANTHER" id="PTHR47990">
    <property type="entry name" value="2-OXOGLUTARATE (2OG) AND FE(II)-DEPENDENT OXYGENASE SUPERFAMILY PROTEIN-RELATED"/>
    <property type="match status" value="1"/>
</dbReference>
<sequence length="420" mass="45290">MNRPAKHRKVSEAIVLLFFEATLLFLSGSALSFAEYRSPNGSVVLHKMTSGDGDPEVAAVGGSEKAEVERQNSAVVPLIDIPIVEDKSSAHLLSLETTSKSLVSALRDSGFALVRSPLLTKELQSEALRAASQFLAKETKSKVASENGSASKNEDGNETKPGSIDVIPHPTDPKVYAMLSSQAQYELVESDTHVISAYISALRSIKKEVLRLIAIGLGMNDDVDFFAKLHDEDNDTLRIITYFPTFSETTGNRCKEHSDYGTITLLSTDGVSGLELLSSKEEGEAKWLPVPYIEGALVVNVGSLLAGWTNGALKATLHRVAGPASLNSGSDRRVLIEATKHSRTSIAFFADPNANVRESLETNENNQNFKGALGGMSVADYIRWRSGGNGFERSGVSFTPEERKIIAKGETAASVENCNR</sequence>
<protein>
    <recommendedName>
        <fullName evidence="3">Fe2OG dioxygenase domain-containing protein</fullName>
    </recommendedName>
</protein>
<dbReference type="EMBL" id="CAACVS010000039">
    <property type="protein sequence ID" value="VEU34812.1"/>
    <property type="molecule type" value="Genomic_DNA"/>
</dbReference>
<proteinExistence type="inferred from homology"/>
<feature type="domain" description="Fe2OG dioxygenase" evidence="3">
    <location>
        <begin position="233"/>
        <end position="352"/>
    </location>
</feature>
<dbReference type="InterPro" id="IPR005123">
    <property type="entry name" value="Oxoglu/Fe-dep_dioxygenase_dom"/>
</dbReference>
<keyword evidence="5" id="KW-1185">Reference proteome</keyword>
<dbReference type="Gene3D" id="2.60.120.330">
    <property type="entry name" value="B-lactam Antibiotic, Isopenicillin N Synthase, Chain"/>
    <property type="match status" value="1"/>
</dbReference>